<dbReference type="AlphaFoldDB" id="A0A810MWY7"/>
<evidence type="ECO:0000313" key="1">
    <source>
        <dbReference type="EMBL" id="BCJ65686.1"/>
    </source>
</evidence>
<keyword evidence="2" id="KW-1185">Reference proteome</keyword>
<gene>
    <name evidence="1" type="ORF">Prubr_27070</name>
</gene>
<protein>
    <submittedName>
        <fullName evidence="1">Uncharacterized protein</fullName>
    </submittedName>
</protein>
<sequence>MAGAVVPFLSAAAGVYGSAVVQRVTDRGADVTADVAVGWGRRLMGLFLGSSRSAQVGAAVTDVAENPDDEAFTAALFAQVRRALAEDDRLAGEVAAILAEAGVAGGSKFTVTVSGSTGVQVGDHNTQTITMAPPPAR</sequence>
<name>A0A810MWY7_9ACTN</name>
<organism evidence="1 2">
    <name type="scientific">Polymorphospora rubra</name>
    <dbReference type="NCBI Taxonomy" id="338584"/>
    <lineage>
        <taxon>Bacteria</taxon>
        <taxon>Bacillati</taxon>
        <taxon>Actinomycetota</taxon>
        <taxon>Actinomycetes</taxon>
        <taxon>Micromonosporales</taxon>
        <taxon>Micromonosporaceae</taxon>
        <taxon>Polymorphospora</taxon>
    </lineage>
</organism>
<evidence type="ECO:0000313" key="2">
    <source>
        <dbReference type="Proteomes" id="UP000680866"/>
    </source>
</evidence>
<dbReference type="EMBL" id="AP023359">
    <property type="protein sequence ID" value="BCJ65686.1"/>
    <property type="molecule type" value="Genomic_DNA"/>
</dbReference>
<accession>A0A810MWY7</accession>
<proteinExistence type="predicted"/>
<reference evidence="1" key="1">
    <citation type="submission" date="2020-08" db="EMBL/GenBank/DDBJ databases">
        <title>Whole genome shotgun sequence of Polymorphospora rubra NBRC 101157.</title>
        <authorList>
            <person name="Komaki H."/>
            <person name="Tamura T."/>
        </authorList>
    </citation>
    <scope>NUCLEOTIDE SEQUENCE</scope>
    <source>
        <strain evidence="1">NBRC 101157</strain>
    </source>
</reference>
<dbReference type="Proteomes" id="UP000680866">
    <property type="component" value="Chromosome"/>
</dbReference>
<dbReference type="KEGG" id="pry:Prubr_27070"/>